<feature type="region of interest" description="Disordered" evidence="1">
    <location>
        <begin position="348"/>
        <end position="394"/>
    </location>
</feature>
<evidence type="ECO:0000256" key="1">
    <source>
        <dbReference type="SAM" id="MobiDB-lite"/>
    </source>
</evidence>
<evidence type="ECO:0000259" key="3">
    <source>
        <dbReference type="Pfam" id="PF01757"/>
    </source>
</evidence>
<accession>A0ABR6GRS6</accession>
<dbReference type="InterPro" id="IPR050879">
    <property type="entry name" value="Acyltransferase_3"/>
</dbReference>
<comment type="caution">
    <text evidence="4">The sequence shown here is derived from an EMBL/GenBank/DDBJ whole genome shotgun (WGS) entry which is preliminary data.</text>
</comment>
<organism evidence="4 5">
    <name type="scientific">Roseateles terrae</name>
    <dbReference type="NCBI Taxonomy" id="431060"/>
    <lineage>
        <taxon>Bacteria</taxon>
        <taxon>Pseudomonadati</taxon>
        <taxon>Pseudomonadota</taxon>
        <taxon>Betaproteobacteria</taxon>
        <taxon>Burkholderiales</taxon>
        <taxon>Sphaerotilaceae</taxon>
        <taxon>Roseateles</taxon>
    </lineage>
</organism>
<protein>
    <submittedName>
        <fullName evidence="4">Peptidoglycan/LPS O-acetylase OafA/YrhL</fullName>
    </submittedName>
</protein>
<dbReference type="RefSeq" id="WP_088449817.1">
    <property type="nucleotide sequence ID" value="NZ_JACHXO010000002.1"/>
</dbReference>
<feature type="compositionally biased region" description="Basic and acidic residues" evidence="1">
    <location>
        <begin position="361"/>
        <end position="370"/>
    </location>
</feature>
<evidence type="ECO:0000256" key="2">
    <source>
        <dbReference type="SAM" id="Phobius"/>
    </source>
</evidence>
<feature type="transmembrane region" description="Helical" evidence="2">
    <location>
        <begin position="80"/>
        <end position="101"/>
    </location>
</feature>
<evidence type="ECO:0000313" key="4">
    <source>
        <dbReference type="EMBL" id="MBB3193919.1"/>
    </source>
</evidence>
<feature type="transmembrane region" description="Helical" evidence="2">
    <location>
        <begin position="314"/>
        <end position="337"/>
    </location>
</feature>
<feature type="compositionally biased region" description="Low complexity" evidence="1">
    <location>
        <begin position="348"/>
        <end position="358"/>
    </location>
</feature>
<keyword evidence="2" id="KW-0472">Membrane</keyword>
<keyword evidence="5" id="KW-1185">Reference proteome</keyword>
<proteinExistence type="predicted"/>
<feature type="transmembrane region" description="Helical" evidence="2">
    <location>
        <begin position="242"/>
        <end position="265"/>
    </location>
</feature>
<dbReference type="EMBL" id="JACHXO010000002">
    <property type="protein sequence ID" value="MBB3193919.1"/>
    <property type="molecule type" value="Genomic_DNA"/>
</dbReference>
<dbReference type="PANTHER" id="PTHR23028:SF131">
    <property type="entry name" value="BLR2367 PROTEIN"/>
    <property type="match status" value="1"/>
</dbReference>
<name>A0ABR6GRS6_9BURK</name>
<evidence type="ECO:0000313" key="5">
    <source>
        <dbReference type="Proteomes" id="UP000574369"/>
    </source>
</evidence>
<feature type="transmembrane region" description="Helical" evidence="2">
    <location>
        <begin position="172"/>
        <end position="188"/>
    </location>
</feature>
<reference evidence="4 5" key="1">
    <citation type="submission" date="2020-08" db="EMBL/GenBank/DDBJ databases">
        <title>Genomic Encyclopedia of Type Strains, Phase III (KMG-III): the genomes of soil and plant-associated and newly described type strains.</title>
        <authorList>
            <person name="Whitman W."/>
        </authorList>
    </citation>
    <scope>NUCLEOTIDE SEQUENCE [LARGE SCALE GENOMIC DNA]</scope>
    <source>
        <strain evidence="4 5">CECT 7247</strain>
    </source>
</reference>
<feature type="transmembrane region" description="Helical" evidence="2">
    <location>
        <begin position="272"/>
        <end position="294"/>
    </location>
</feature>
<dbReference type="Proteomes" id="UP000574369">
    <property type="component" value="Unassembled WGS sequence"/>
</dbReference>
<gene>
    <name evidence="4" type="ORF">FHS28_001304</name>
</gene>
<dbReference type="InterPro" id="IPR002656">
    <property type="entry name" value="Acyl_transf_3_dom"/>
</dbReference>
<keyword evidence="2" id="KW-0812">Transmembrane</keyword>
<keyword evidence="2" id="KW-1133">Transmembrane helix</keyword>
<dbReference type="Pfam" id="PF01757">
    <property type="entry name" value="Acyl_transf_3"/>
    <property type="match status" value="1"/>
</dbReference>
<dbReference type="PANTHER" id="PTHR23028">
    <property type="entry name" value="ACETYLTRANSFERASE"/>
    <property type="match status" value="1"/>
</dbReference>
<feature type="domain" description="Acyltransferase 3" evidence="3">
    <location>
        <begin position="7"/>
        <end position="333"/>
    </location>
</feature>
<feature type="transmembrane region" description="Helical" evidence="2">
    <location>
        <begin position="41"/>
        <end position="59"/>
    </location>
</feature>
<sequence>MSQGRIAALDGLRGIAAVLVVLHHLPVWSPELNFQVLRNGHLMVPVFFVLSGFVIARTYGSQIHNGADLVRFQWRRVVRLYPVHLVMLLAFLLVEVAKWWAQGQGIVSPSTRAFRENSPTALLQHLLLIQSVGPTGNPLTFNAPAWSISAELWTYLTFGAVVLFVQLHRVTAFALLAVGAALMVLLAPESGWNPMARCFAGFFLGAMLAEVRPRLPPPVAPAAMAGLILVMMFSSGEATADLLAVSLAGFTVAGLAGDAPVARIFKARTLQWLGSVSYSLYMGHALVVWILNQFARLVLGGPELMVSGASTPQLPLPVALVGWGLALAGSLGLASLLHRYVEKRPRSTSAPVAAASTPEVDTSRYTDRGRISHPTACSRQKAGAAVPSPEVRQA</sequence>
<feature type="transmembrane region" description="Helical" evidence="2">
    <location>
        <begin position="145"/>
        <end position="165"/>
    </location>
</feature>